<organism evidence="2 3">
    <name type="scientific">Neonectria ditissima</name>
    <dbReference type="NCBI Taxonomy" id="78410"/>
    <lineage>
        <taxon>Eukaryota</taxon>
        <taxon>Fungi</taxon>
        <taxon>Dikarya</taxon>
        <taxon>Ascomycota</taxon>
        <taxon>Pezizomycotina</taxon>
        <taxon>Sordariomycetes</taxon>
        <taxon>Hypocreomycetidae</taxon>
        <taxon>Hypocreales</taxon>
        <taxon>Nectriaceae</taxon>
        <taxon>Neonectria</taxon>
    </lineage>
</organism>
<reference evidence="2 3" key="1">
    <citation type="submission" date="2015-09" db="EMBL/GenBank/DDBJ databases">
        <title>Draft genome of a European isolate of the apple canker pathogen Neonectria ditissima.</title>
        <authorList>
            <person name="Gomez-Cortecero A."/>
            <person name="Harrison R.J."/>
            <person name="Armitage A.D."/>
        </authorList>
    </citation>
    <scope>NUCLEOTIDE SEQUENCE [LARGE SCALE GENOMIC DNA]</scope>
    <source>
        <strain evidence="2 3">R09/05</strain>
    </source>
</reference>
<evidence type="ECO:0000313" key="2">
    <source>
        <dbReference type="EMBL" id="KPM40121.1"/>
    </source>
</evidence>
<dbReference type="Proteomes" id="UP000050424">
    <property type="component" value="Unassembled WGS sequence"/>
</dbReference>
<dbReference type="OrthoDB" id="4160064at2759"/>
<proteinExistence type="predicted"/>
<keyword evidence="3" id="KW-1185">Reference proteome</keyword>
<evidence type="ECO:0000313" key="3">
    <source>
        <dbReference type="Proteomes" id="UP000050424"/>
    </source>
</evidence>
<comment type="caution">
    <text evidence="2">The sequence shown here is derived from an EMBL/GenBank/DDBJ whole genome shotgun (WGS) entry which is preliminary data.</text>
</comment>
<accession>A0A0P7BGG4</accession>
<dbReference type="EMBL" id="LKCW01000090">
    <property type="protein sequence ID" value="KPM40121.1"/>
    <property type="molecule type" value="Genomic_DNA"/>
</dbReference>
<feature type="region of interest" description="Disordered" evidence="1">
    <location>
        <begin position="219"/>
        <end position="246"/>
    </location>
</feature>
<sequence>MAATVTTPLLPISSAATAAAPVVDWPSPQLQLQLQQQLQQQQQQPSPPPQLSLAARIQRTAIATFCLVRFFRGLSLVVYPRFGLYALDVPPDGSSCMLASLMGVRDILFAGLLHTADVAGALSGDAYARREVSRSLAVGLLSDAVDAFVLIFYAAWSDDWGNPVAVIVVTAVMAIFEHLVLWSLSEDEWDAPEVRSLEEDKVSRMNAWLRELGRYEQEQEQALARPASSSASSSSRASMCRNGDMV</sequence>
<protein>
    <submittedName>
        <fullName evidence="2">Uncharacterized protein</fullName>
    </submittedName>
</protein>
<feature type="compositionally biased region" description="Low complexity" evidence="1">
    <location>
        <begin position="224"/>
        <end position="238"/>
    </location>
</feature>
<dbReference type="AlphaFoldDB" id="A0A0P7BGG4"/>
<gene>
    <name evidence="2" type="ORF">AK830_g6457</name>
</gene>
<evidence type="ECO:0000256" key="1">
    <source>
        <dbReference type="SAM" id="MobiDB-lite"/>
    </source>
</evidence>
<name>A0A0P7BGG4_9HYPO</name>